<dbReference type="PROSITE" id="PS00662">
    <property type="entry name" value="T2SP_E"/>
    <property type="match status" value="1"/>
</dbReference>
<organism evidence="3 4">
    <name type="scientific">Nocardioides marinquilinus</name>
    <dbReference type="NCBI Taxonomy" id="1210400"/>
    <lineage>
        <taxon>Bacteria</taxon>
        <taxon>Bacillati</taxon>
        <taxon>Actinomycetota</taxon>
        <taxon>Actinomycetes</taxon>
        <taxon>Propionibacteriales</taxon>
        <taxon>Nocardioidaceae</taxon>
        <taxon>Nocardioides</taxon>
    </lineage>
</organism>
<dbReference type="EMBL" id="BAABKG010000001">
    <property type="protein sequence ID" value="GAA5144227.1"/>
    <property type="molecule type" value="Genomic_DNA"/>
</dbReference>
<dbReference type="RefSeq" id="WP_345455445.1">
    <property type="nucleotide sequence ID" value="NZ_BAABKG010000001.1"/>
</dbReference>
<evidence type="ECO:0000313" key="3">
    <source>
        <dbReference type="EMBL" id="GAA5144227.1"/>
    </source>
</evidence>
<keyword evidence="4" id="KW-1185">Reference proteome</keyword>
<gene>
    <name evidence="3" type="ORF">GCM10023340_11600</name>
</gene>
<dbReference type="Proteomes" id="UP001500221">
    <property type="component" value="Unassembled WGS sequence"/>
</dbReference>
<sequence length="367" mass="40071">MPDPRATELLHSLFELVVRRGASDLHLRPGAMAKVRVSGRLEDATSAPLEPALVTALVEASMSESVHEDYLARREADYAVVVEGLARFRANAFRTRGADACVMRLVRETPVPLSDLDMPVSVPELARKPRGLVLVTGPTGSGKSTTLAAMVDLINRERAVHVLTLEDPIEVLHTDRVATITQRELGSDTLDWSGALRSAMRQDPDVILIGELRDKETVHAALTAAETGHLVLGSMHTNDARETVNRLIEFFPAEEHQRVRAVLSGSLEGVVCQRLVPRMDGDGRVCVVEVAVRDARFAEAVAEPEKTHSIPDIIASGEYSGMQTFDQHLQRLVMSGVLDENSAKANATNPHDLTVMLRRAGWNPITV</sequence>
<dbReference type="NCBIfam" id="TIGR01420">
    <property type="entry name" value="pilT_fam"/>
    <property type="match status" value="1"/>
</dbReference>
<dbReference type="PANTHER" id="PTHR30486:SF12">
    <property type="entry name" value="TYPE IV PILUS ATPASE PILU"/>
    <property type="match status" value="1"/>
</dbReference>
<dbReference type="PANTHER" id="PTHR30486">
    <property type="entry name" value="TWITCHING MOTILITY PROTEIN PILT"/>
    <property type="match status" value="1"/>
</dbReference>
<dbReference type="InterPro" id="IPR001482">
    <property type="entry name" value="T2SS/T4SS_dom"/>
</dbReference>
<dbReference type="InterPro" id="IPR006321">
    <property type="entry name" value="PilT/PilU"/>
</dbReference>
<name>A0ABP9PC28_9ACTN</name>
<accession>A0ABP9PC28</accession>
<dbReference type="CDD" id="cd01131">
    <property type="entry name" value="PilT"/>
    <property type="match status" value="1"/>
</dbReference>
<dbReference type="Gene3D" id="3.40.50.300">
    <property type="entry name" value="P-loop containing nucleotide triphosphate hydrolases"/>
    <property type="match status" value="1"/>
</dbReference>
<dbReference type="Gene3D" id="3.30.450.90">
    <property type="match status" value="1"/>
</dbReference>
<reference evidence="4" key="1">
    <citation type="journal article" date="2019" name="Int. J. Syst. Evol. Microbiol.">
        <title>The Global Catalogue of Microorganisms (GCM) 10K type strain sequencing project: providing services to taxonomists for standard genome sequencing and annotation.</title>
        <authorList>
            <consortium name="The Broad Institute Genomics Platform"/>
            <consortium name="The Broad Institute Genome Sequencing Center for Infectious Disease"/>
            <person name="Wu L."/>
            <person name="Ma J."/>
        </authorList>
    </citation>
    <scope>NUCLEOTIDE SEQUENCE [LARGE SCALE GENOMIC DNA]</scope>
    <source>
        <strain evidence="4">JCM 18459</strain>
    </source>
</reference>
<comment type="similarity">
    <text evidence="1">Belongs to the GSP E family.</text>
</comment>
<dbReference type="InterPro" id="IPR027417">
    <property type="entry name" value="P-loop_NTPase"/>
</dbReference>
<proteinExistence type="inferred from homology"/>
<protein>
    <submittedName>
        <fullName evidence="3">Type IV pilus twitching motility protein PilT</fullName>
    </submittedName>
</protein>
<comment type="caution">
    <text evidence="3">The sequence shown here is derived from an EMBL/GenBank/DDBJ whole genome shotgun (WGS) entry which is preliminary data.</text>
</comment>
<evidence type="ECO:0000256" key="1">
    <source>
        <dbReference type="ARBA" id="ARBA00006611"/>
    </source>
</evidence>
<dbReference type="SUPFAM" id="SSF52540">
    <property type="entry name" value="P-loop containing nucleoside triphosphate hydrolases"/>
    <property type="match status" value="1"/>
</dbReference>
<dbReference type="Pfam" id="PF00437">
    <property type="entry name" value="T2SSE"/>
    <property type="match status" value="1"/>
</dbReference>
<feature type="domain" description="Bacterial type II secretion system protein E" evidence="2">
    <location>
        <begin position="200"/>
        <end position="214"/>
    </location>
</feature>
<dbReference type="InterPro" id="IPR050921">
    <property type="entry name" value="T4SS_GSP_E_ATPase"/>
</dbReference>
<evidence type="ECO:0000313" key="4">
    <source>
        <dbReference type="Proteomes" id="UP001500221"/>
    </source>
</evidence>
<evidence type="ECO:0000259" key="2">
    <source>
        <dbReference type="PROSITE" id="PS00662"/>
    </source>
</evidence>